<dbReference type="Pfam" id="PF04616">
    <property type="entry name" value="Glyco_hydro_43"/>
    <property type="match status" value="1"/>
</dbReference>
<evidence type="ECO:0000256" key="2">
    <source>
        <dbReference type="ARBA" id="ARBA00022801"/>
    </source>
</evidence>
<protein>
    <recommendedName>
        <fullName evidence="7">Glycosyl hydrolase family 43</fullName>
    </recommendedName>
</protein>
<dbReference type="Proteomes" id="UP001057532">
    <property type="component" value="Plasmid punnamed"/>
</dbReference>
<dbReference type="Gene3D" id="2.115.10.20">
    <property type="entry name" value="Glycosyl hydrolase domain, family 43"/>
    <property type="match status" value="1"/>
</dbReference>
<evidence type="ECO:0000256" key="4">
    <source>
        <dbReference type="RuleBase" id="RU361187"/>
    </source>
</evidence>
<keyword evidence="6" id="KW-1185">Reference proteome</keyword>
<accession>A0ABY5C5G4</accession>
<organism evidence="5 6">
    <name type="scientific">Fructilactobacillus ixorae</name>
    <dbReference type="NCBI Taxonomy" id="1750535"/>
    <lineage>
        <taxon>Bacteria</taxon>
        <taxon>Bacillati</taxon>
        <taxon>Bacillota</taxon>
        <taxon>Bacilli</taxon>
        <taxon>Lactobacillales</taxon>
        <taxon>Lactobacillaceae</taxon>
        <taxon>Fructilactobacillus</taxon>
    </lineage>
</organism>
<reference evidence="5" key="1">
    <citation type="submission" date="2022-05" db="EMBL/GenBank/DDBJ databases">
        <authorList>
            <person name="Oliphant S.A."/>
            <person name="Watson-Haigh N.S."/>
            <person name="Sumby K.M."/>
            <person name="Gardner J.M."/>
            <person name="Jiranek V."/>
        </authorList>
    </citation>
    <scope>NUCLEOTIDE SEQUENCE</scope>
    <source>
        <strain evidence="5">Ru20-1</strain>
        <plasmid evidence="5">punnamed</plasmid>
    </source>
</reference>
<evidence type="ECO:0000313" key="5">
    <source>
        <dbReference type="EMBL" id="USS94011.1"/>
    </source>
</evidence>
<dbReference type="EMBL" id="CP097479">
    <property type="protein sequence ID" value="USS94011.1"/>
    <property type="molecule type" value="Genomic_DNA"/>
</dbReference>
<keyword evidence="5" id="KW-0614">Plasmid</keyword>
<sequence>MRTIDKINNSVFVYVGFTPDTTKNVWGAESIVCTSDDAFNWQTVAKLPELGNLRDHSTTRYGDYYYIVGTTGFYRTKDFDNFETLDHPFNQNDNVFDCVWAPDFFQDANGNYHIVLTAKLKGSSMTYGKRRMYVFDVDLETGEFTRNWQLANINCEADIDASIQFFNGNYYCFMSHNTIYVAENYLGPYTRTYTNIPYSYSDTQGYEEGPEVVLTNGRPLLFTDQLHSDPKSYWDQSIVVRQSADGGMTNWSYAKPVSCDFGRTIMRHGSFLFKGKAPEQVDYFPDVIVKNSSLGTKVRYG</sequence>
<evidence type="ECO:0000256" key="1">
    <source>
        <dbReference type="ARBA" id="ARBA00009865"/>
    </source>
</evidence>
<proteinExistence type="inferred from homology"/>
<geneLocation type="plasmid" evidence="5 6">
    <name>punnamed</name>
</geneLocation>
<keyword evidence="2 4" id="KW-0378">Hydrolase</keyword>
<evidence type="ECO:0000256" key="3">
    <source>
        <dbReference type="ARBA" id="ARBA00023295"/>
    </source>
</evidence>
<evidence type="ECO:0008006" key="7">
    <source>
        <dbReference type="Google" id="ProtNLM"/>
    </source>
</evidence>
<dbReference type="RefSeq" id="WP_252780899.1">
    <property type="nucleotide sequence ID" value="NZ_CP097479.1"/>
</dbReference>
<dbReference type="InterPro" id="IPR006710">
    <property type="entry name" value="Glyco_hydro_43"/>
</dbReference>
<comment type="similarity">
    <text evidence="1 4">Belongs to the glycosyl hydrolase 43 family.</text>
</comment>
<keyword evidence="3 4" id="KW-0326">Glycosidase</keyword>
<dbReference type="InterPro" id="IPR023296">
    <property type="entry name" value="Glyco_hydro_beta-prop_sf"/>
</dbReference>
<name>A0ABY5C5G4_9LACO</name>
<dbReference type="SUPFAM" id="SSF75005">
    <property type="entry name" value="Arabinanase/levansucrase/invertase"/>
    <property type="match status" value="1"/>
</dbReference>
<gene>
    <name evidence="5" type="ORF">M8332_06910</name>
</gene>
<evidence type="ECO:0000313" key="6">
    <source>
        <dbReference type="Proteomes" id="UP001057532"/>
    </source>
</evidence>